<sequence>MTPKPAWACLEMLSSITLRELSTNYKKMASDDCGDVDEKEGLFHDDISRIKKADEAKLASSTNHRQMLEHSFSYNDLSHFNIDAMQKQPNRYAEMNGLRADFVHLHGLSLHAIPKGTKARQKAFHARPLRRALTMSDAKEEASSGSTKTVVVIPSIDLDKKELTRMCADIEFYEERQLFHLLMAGDPSVRIIYLTSRPVDESVVKYYLSLSHHEDIDTAHYQSNQFCDVHNMLPRVIMIHVPSTKCISLSDKILGQKKLITLLKELIRSPFGGKTFEQNDDTAGMCVFTGSDSVDELSHELGIKLLEASGESLHFGTKQGSREIFAACDISHPAGTPSLEDEDLLTYGDSSEHGGKVYWAYNHRYIRSSHNLAIGIARLIVRGVRPRKWVVKLNQGFSGKGNASIDLQHIQRRFAECQVGDLEEATLRLAKLIEKELATNLKCEDPKMTWLDTPGQVGFRTQIQRLGVIAEVFIEGEVPTSPSIQAVVETNDVSIVSTHEQVLAGQVYSGCRNPCNPAYRASIMEAGLKVGKFLAAHGVRGHFSVDFLASKQPESGSWDVYAVEVNLRQGGTTHPQATMALLCGGSICSDGLFRTNDGELRCYVATDCHYSENLNGCTEKSLVDALECTSSNPEARKIRWNKADRIGVVFHLFKFISTGRIGFTAIGRTVEESQTLFTETVKFLDIFRGC</sequence>
<dbReference type="Gene3D" id="3.30.470.20">
    <property type="entry name" value="ATP-grasp fold, B domain"/>
    <property type="match status" value="1"/>
</dbReference>
<evidence type="ECO:0000313" key="2">
    <source>
        <dbReference type="EMBL" id="KAK1739002.1"/>
    </source>
</evidence>
<proteinExistence type="predicted"/>
<dbReference type="AlphaFoldDB" id="A0AAD9D9G6"/>
<gene>
    <name evidence="2" type="ORF">QTG54_010318</name>
</gene>
<dbReference type="PANTHER" id="PTHR14465">
    <property type="entry name" value="IQ DOMAIN-CONTAINING PROTEIN H"/>
    <property type="match status" value="1"/>
</dbReference>
<dbReference type="InterPro" id="IPR038752">
    <property type="entry name" value="IQCH"/>
</dbReference>
<dbReference type="Pfam" id="PF24923">
    <property type="entry name" value="ATP-grasp_IQCH"/>
    <property type="match status" value="1"/>
</dbReference>
<evidence type="ECO:0000313" key="3">
    <source>
        <dbReference type="Proteomes" id="UP001224775"/>
    </source>
</evidence>
<dbReference type="EMBL" id="JATAAI010000019">
    <property type="protein sequence ID" value="KAK1739002.1"/>
    <property type="molecule type" value="Genomic_DNA"/>
</dbReference>
<comment type="caution">
    <text evidence="2">The sequence shown here is derived from an EMBL/GenBank/DDBJ whole genome shotgun (WGS) entry which is preliminary data.</text>
</comment>
<reference evidence="2" key="1">
    <citation type="submission" date="2023-06" db="EMBL/GenBank/DDBJ databases">
        <title>Survivors Of The Sea: Transcriptome response of Skeletonema marinoi to long-term dormancy.</title>
        <authorList>
            <person name="Pinder M.I.M."/>
            <person name="Kourtchenko O."/>
            <person name="Robertson E.K."/>
            <person name="Larsson T."/>
            <person name="Maumus F."/>
            <person name="Osuna-Cruz C.M."/>
            <person name="Vancaester E."/>
            <person name="Stenow R."/>
            <person name="Vandepoele K."/>
            <person name="Ploug H."/>
            <person name="Bruchert V."/>
            <person name="Godhe A."/>
            <person name="Topel M."/>
        </authorList>
    </citation>
    <scope>NUCLEOTIDE SEQUENCE</scope>
    <source>
        <strain evidence="2">R05AC</strain>
    </source>
</reference>
<organism evidence="2 3">
    <name type="scientific">Skeletonema marinoi</name>
    <dbReference type="NCBI Taxonomy" id="267567"/>
    <lineage>
        <taxon>Eukaryota</taxon>
        <taxon>Sar</taxon>
        <taxon>Stramenopiles</taxon>
        <taxon>Ochrophyta</taxon>
        <taxon>Bacillariophyta</taxon>
        <taxon>Coscinodiscophyceae</taxon>
        <taxon>Thalassiosirophycidae</taxon>
        <taxon>Thalassiosirales</taxon>
        <taxon>Skeletonemataceae</taxon>
        <taxon>Skeletonema</taxon>
        <taxon>Skeletonema marinoi-dohrnii complex</taxon>
    </lineage>
</organism>
<name>A0AAD9D9G6_9STRA</name>
<dbReference type="Proteomes" id="UP001224775">
    <property type="component" value="Unassembled WGS sequence"/>
</dbReference>
<dbReference type="SUPFAM" id="SSF56059">
    <property type="entry name" value="Glutathione synthetase ATP-binding domain-like"/>
    <property type="match status" value="1"/>
</dbReference>
<keyword evidence="3" id="KW-1185">Reference proteome</keyword>
<evidence type="ECO:0000259" key="1">
    <source>
        <dbReference type="Pfam" id="PF24923"/>
    </source>
</evidence>
<dbReference type="InterPro" id="IPR056855">
    <property type="entry name" value="ATP-grasp_IQCH"/>
</dbReference>
<protein>
    <recommendedName>
        <fullName evidence="1">IQCH-like ATP-grasp domain-containing protein</fullName>
    </recommendedName>
</protein>
<accession>A0AAD9D9G6</accession>
<feature type="domain" description="IQCH-like ATP-grasp" evidence="1">
    <location>
        <begin position="362"/>
        <end position="569"/>
    </location>
</feature>
<dbReference type="PANTHER" id="PTHR14465:SF0">
    <property type="entry name" value="IQ DOMAIN-CONTAINING PROTEIN H"/>
    <property type="match status" value="1"/>
</dbReference>